<dbReference type="AlphaFoldDB" id="A0A1F5KCY3"/>
<protein>
    <recommendedName>
        <fullName evidence="2">peptidylprolyl isomerase</fullName>
        <ecNumber evidence="2">5.2.1.8</ecNumber>
    </recommendedName>
</protein>
<dbReference type="Proteomes" id="UP000176527">
    <property type="component" value="Unassembled WGS sequence"/>
</dbReference>
<dbReference type="Pfam" id="PF13624">
    <property type="entry name" value="SurA_N_3"/>
    <property type="match status" value="1"/>
</dbReference>
<proteinExistence type="predicted"/>
<dbReference type="GO" id="GO:0003755">
    <property type="term" value="F:peptidyl-prolyl cis-trans isomerase activity"/>
    <property type="evidence" value="ECO:0007669"/>
    <property type="project" value="UniProtKB-KW"/>
</dbReference>
<accession>A0A1F5KCY3</accession>
<sequence length="215" mass="24489">MARKSISKTKPKTGGLEVTDTFKSSAKRRLNKKGFIFIIIIGLILLGFYKKSWFVAATVNNQPLTTLEVIQRMSAIYKEKTVTQLVNEKILEQEAAKNKILVTQAEVDQKITETENQYGGKESFESLLAQQGLTRSELARQTRFQLIVEKLYEKDATISAEELQKFMDENSSAPEATEPAKFKKLAEDQLKQQKISSIFNEKFQQLKTTAKIQIF</sequence>
<gene>
    <name evidence="7" type="ORF">A3F00_03535</name>
</gene>
<dbReference type="PANTHER" id="PTHR47245">
    <property type="entry name" value="PEPTIDYLPROLYL ISOMERASE"/>
    <property type="match status" value="1"/>
</dbReference>
<evidence type="ECO:0000313" key="7">
    <source>
        <dbReference type="EMBL" id="OGE38714.1"/>
    </source>
</evidence>
<evidence type="ECO:0000313" key="8">
    <source>
        <dbReference type="Proteomes" id="UP000176527"/>
    </source>
</evidence>
<dbReference type="SUPFAM" id="SSF109998">
    <property type="entry name" value="Triger factor/SurA peptide-binding domain-like"/>
    <property type="match status" value="1"/>
</dbReference>
<evidence type="ECO:0000256" key="2">
    <source>
        <dbReference type="ARBA" id="ARBA00013194"/>
    </source>
</evidence>
<evidence type="ECO:0000256" key="1">
    <source>
        <dbReference type="ARBA" id="ARBA00000971"/>
    </source>
</evidence>
<keyword evidence="3" id="KW-0732">Signal</keyword>
<keyword evidence="4" id="KW-0697">Rotamase</keyword>
<dbReference type="EMBL" id="MFDE01000014">
    <property type="protein sequence ID" value="OGE38714.1"/>
    <property type="molecule type" value="Genomic_DNA"/>
</dbReference>
<keyword evidence="6" id="KW-1133">Transmembrane helix</keyword>
<dbReference type="InterPro" id="IPR050245">
    <property type="entry name" value="PrsA_foldase"/>
</dbReference>
<dbReference type="PANTHER" id="PTHR47245:SF1">
    <property type="entry name" value="FOLDASE PROTEIN PRSA"/>
    <property type="match status" value="1"/>
</dbReference>
<comment type="catalytic activity">
    <reaction evidence="1">
        <text>[protein]-peptidylproline (omega=180) = [protein]-peptidylproline (omega=0)</text>
        <dbReference type="Rhea" id="RHEA:16237"/>
        <dbReference type="Rhea" id="RHEA-COMP:10747"/>
        <dbReference type="Rhea" id="RHEA-COMP:10748"/>
        <dbReference type="ChEBI" id="CHEBI:83833"/>
        <dbReference type="ChEBI" id="CHEBI:83834"/>
        <dbReference type="EC" id="5.2.1.8"/>
    </reaction>
</comment>
<comment type="caution">
    <text evidence="7">The sequence shown here is derived from an EMBL/GenBank/DDBJ whole genome shotgun (WGS) entry which is preliminary data.</text>
</comment>
<feature type="transmembrane region" description="Helical" evidence="6">
    <location>
        <begin position="33"/>
        <end position="49"/>
    </location>
</feature>
<evidence type="ECO:0000256" key="5">
    <source>
        <dbReference type="ARBA" id="ARBA00023235"/>
    </source>
</evidence>
<reference evidence="7 8" key="1">
    <citation type="journal article" date="2016" name="Nat. Commun.">
        <title>Thousands of microbial genomes shed light on interconnected biogeochemical processes in an aquifer system.</title>
        <authorList>
            <person name="Anantharaman K."/>
            <person name="Brown C.T."/>
            <person name="Hug L.A."/>
            <person name="Sharon I."/>
            <person name="Castelle C.J."/>
            <person name="Probst A.J."/>
            <person name="Thomas B.C."/>
            <person name="Singh A."/>
            <person name="Wilkins M.J."/>
            <person name="Karaoz U."/>
            <person name="Brodie E.L."/>
            <person name="Williams K.H."/>
            <person name="Hubbard S.S."/>
            <person name="Banfield J.F."/>
        </authorList>
    </citation>
    <scope>NUCLEOTIDE SEQUENCE [LARGE SCALE GENOMIC DNA]</scope>
</reference>
<evidence type="ECO:0000256" key="3">
    <source>
        <dbReference type="ARBA" id="ARBA00022729"/>
    </source>
</evidence>
<evidence type="ECO:0000256" key="4">
    <source>
        <dbReference type="ARBA" id="ARBA00023110"/>
    </source>
</evidence>
<organism evidence="7 8">
    <name type="scientific">Candidatus Daviesbacteria bacterium RIFCSPHIGHO2_12_FULL_37_11</name>
    <dbReference type="NCBI Taxonomy" id="1797777"/>
    <lineage>
        <taxon>Bacteria</taxon>
        <taxon>Candidatus Daviesiibacteriota</taxon>
    </lineage>
</organism>
<name>A0A1F5KCY3_9BACT</name>
<keyword evidence="6" id="KW-0472">Membrane</keyword>
<dbReference type="Gene3D" id="1.10.4030.10">
    <property type="entry name" value="Porin chaperone SurA, peptide-binding domain"/>
    <property type="match status" value="1"/>
</dbReference>
<keyword evidence="5" id="KW-0413">Isomerase</keyword>
<evidence type="ECO:0000256" key="6">
    <source>
        <dbReference type="SAM" id="Phobius"/>
    </source>
</evidence>
<dbReference type="InterPro" id="IPR027304">
    <property type="entry name" value="Trigger_fact/SurA_dom_sf"/>
</dbReference>
<keyword evidence="6" id="KW-0812">Transmembrane</keyword>
<dbReference type="EC" id="5.2.1.8" evidence="2"/>